<dbReference type="InterPro" id="IPR029071">
    <property type="entry name" value="Ubiquitin-like_domsf"/>
</dbReference>
<dbReference type="InterPro" id="IPR000626">
    <property type="entry name" value="Ubiquitin-like_dom"/>
</dbReference>
<sequence>MIPSVCNGESSSSDDEYYNNFSKYKAKAALALRRNDCKSGKEITKNGKSTTKKVSSEPSDVEVFTSCPLSEQLISRAEVDPEICLVQIADTSVNSVVDHLVTETYSTTECASPLRTNPSFLTNVCRINISSKGQQKIFFCDLNEPLLNVIDEFAERTNVDPKRVNLYTKQYKRCDPKDTPRTLGLSEKCDEIELDAFEDLEENEGKRLALKYQTKGQRPTIVRVLPDATFASLKELFCTDHGLDPAKTRFLLGSIEMIADDETPNSLGLEDGDFRLLEMSNVRVPSLPFSFYPEKCTHCLIGLYIHRCLSFSHSTSNNRHNDVAAHKNHYQTLGVSRDASAKDIKTAFFELTKKHHPDMNPKDKTKAAEAFQNITDAYEVLGSEEKRQIYDTLTAPKPQAHFGRTPNFRRTRSNHINMGPAGGHKDWTDLDIDFRDFEHFQRENRRRQTFKDWARANTKSEFYWSSHQSSKSYKSPLALERENLEKKLHDEVMERRRRSATIPMFDELQRDKQKREQEERKKRMKNYIIFLPIALVILLFIADRR</sequence>
<evidence type="ECO:0008006" key="6">
    <source>
        <dbReference type="Google" id="ProtNLM"/>
    </source>
</evidence>
<dbReference type="Pfam" id="PF00226">
    <property type="entry name" value="DnaJ"/>
    <property type="match status" value="1"/>
</dbReference>
<evidence type="ECO:0000259" key="2">
    <source>
        <dbReference type="PROSITE" id="PS50053"/>
    </source>
</evidence>
<dbReference type="Proteomes" id="UP001620645">
    <property type="component" value="Unassembled WGS sequence"/>
</dbReference>
<comment type="caution">
    <text evidence="4">The sequence shown here is derived from an EMBL/GenBank/DDBJ whole genome shotgun (WGS) entry which is preliminary data.</text>
</comment>
<protein>
    <recommendedName>
        <fullName evidence="6">J domain-containing protein</fullName>
    </recommendedName>
</protein>
<gene>
    <name evidence="4" type="ORF">niasHS_007567</name>
</gene>
<dbReference type="CDD" id="cd01763">
    <property type="entry name" value="Ubl_SUMO_like"/>
    <property type="match status" value="1"/>
</dbReference>
<dbReference type="InterPro" id="IPR036869">
    <property type="entry name" value="J_dom_sf"/>
</dbReference>
<dbReference type="CDD" id="cd06257">
    <property type="entry name" value="DnaJ"/>
    <property type="match status" value="1"/>
</dbReference>
<dbReference type="InterPro" id="IPR001623">
    <property type="entry name" value="DnaJ_domain"/>
</dbReference>
<proteinExistence type="predicted"/>
<dbReference type="Gene3D" id="3.10.20.90">
    <property type="entry name" value="Phosphatidylinositol 3-kinase Catalytic Subunit, Chain A, domain 1"/>
    <property type="match status" value="2"/>
</dbReference>
<keyword evidence="5" id="KW-1185">Reference proteome</keyword>
<organism evidence="4 5">
    <name type="scientific">Heterodera schachtii</name>
    <name type="common">Sugarbeet cyst nematode worm</name>
    <name type="synonym">Tylenchus schachtii</name>
    <dbReference type="NCBI Taxonomy" id="97005"/>
    <lineage>
        <taxon>Eukaryota</taxon>
        <taxon>Metazoa</taxon>
        <taxon>Ecdysozoa</taxon>
        <taxon>Nematoda</taxon>
        <taxon>Chromadorea</taxon>
        <taxon>Rhabditida</taxon>
        <taxon>Tylenchina</taxon>
        <taxon>Tylenchomorpha</taxon>
        <taxon>Tylenchoidea</taxon>
        <taxon>Heteroderidae</taxon>
        <taxon>Heteroderinae</taxon>
        <taxon>Heterodera</taxon>
    </lineage>
</organism>
<evidence type="ECO:0000313" key="4">
    <source>
        <dbReference type="EMBL" id="KAL3092358.1"/>
    </source>
</evidence>
<reference evidence="4 5" key="1">
    <citation type="submission" date="2024-10" db="EMBL/GenBank/DDBJ databases">
        <authorList>
            <person name="Kim D."/>
        </authorList>
    </citation>
    <scope>NUCLEOTIDE SEQUENCE [LARGE SCALE GENOMIC DNA]</scope>
    <source>
        <strain evidence="4">Taebaek</strain>
    </source>
</reference>
<name>A0ABD2JP29_HETSC</name>
<dbReference type="PRINTS" id="PR00625">
    <property type="entry name" value="JDOMAIN"/>
</dbReference>
<dbReference type="EMBL" id="JBICCN010000118">
    <property type="protein sequence ID" value="KAL3092358.1"/>
    <property type="molecule type" value="Genomic_DNA"/>
</dbReference>
<keyword evidence="1" id="KW-0812">Transmembrane</keyword>
<keyword evidence="1" id="KW-0472">Membrane</keyword>
<dbReference type="Gene3D" id="1.10.287.110">
    <property type="entry name" value="DnaJ domain"/>
    <property type="match status" value="1"/>
</dbReference>
<feature type="transmembrane region" description="Helical" evidence="1">
    <location>
        <begin position="524"/>
        <end position="542"/>
    </location>
</feature>
<evidence type="ECO:0000256" key="1">
    <source>
        <dbReference type="SAM" id="Phobius"/>
    </source>
</evidence>
<dbReference type="PANTHER" id="PTHR44145">
    <property type="entry name" value="DNAJ HOMOLOG SUBFAMILY A MEMBER 3, MITOCHONDRIAL"/>
    <property type="match status" value="1"/>
</dbReference>
<dbReference type="SMART" id="SM00271">
    <property type="entry name" value="DnaJ"/>
    <property type="match status" value="1"/>
</dbReference>
<evidence type="ECO:0000313" key="5">
    <source>
        <dbReference type="Proteomes" id="UP001620645"/>
    </source>
</evidence>
<dbReference type="SUPFAM" id="SSF46565">
    <property type="entry name" value="Chaperone J-domain"/>
    <property type="match status" value="1"/>
</dbReference>
<accession>A0ABD2JP29</accession>
<dbReference type="PANTHER" id="PTHR44145:SF4">
    <property type="entry name" value="J DOMAIN-CONTAINING PROTEIN"/>
    <property type="match status" value="1"/>
</dbReference>
<dbReference type="PROSITE" id="PS50053">
    <property type="entry name" value="UBIQUITIN_2"/>
    <property type="match status" value="1"/>
</dbReference>
<feature type="domain" description="J" evidence="3">
    <location>
        <begin position="328"/>
        <end position="394"/>
    </location>
</feature>
<dbReference type="AlphaFoldDB" id="A0ABD2JP29"/>
<feature type="domain" description="Ubiquitin-like" evidence="2">
    <location>
        <begin position="208"/>
        <end position="273"/>
    </location>
</feature>
<evidence type="ECO:0000259" key="3">
    <source>
        <dbReference type="PROSITE" id="PS50076"/>
    </source>
</evidence>
<dbReference type="PROSITE" id="PS50076">
    <property type="entry name" value="DNAJ_2"/>
    <property type="match status" value="1"/>
</dbReference>
<keyword evidence="1" id="KW-1133">Transmembrane helix</keyword>
<dbReference type="SUPFAM" id="SSF54236">
    <property type="entry name" value="Ubiquitin-like"/>
    <property type="match status" value="1"/>
</dbReference>
<dbReference type="InterPro" id="IPR051938">
    <property type="entry name" value="Apopto_cytoskel_mod"/>
</dbReference>